<evidence type="ECO:0000313" key="2">
    <source>
        <dbReference type="Proteomes" id="UP000642144"/>
    </source>
</evidence>
<dbReference type="RefSeq" id="WP_161053306.1">
    <property type="nucleotide sequence ID" value="NZ_WWCT01000001.1"/>
</dbReference>
<dbReference type="PROSITE" id="PS51257">
    <property type="entry name" value="PROKAR_LIPOPROTEIN"/>
    <property type="match status" value="1"/>
</dbReference>
<reference evidence="1 2" key="1">
    <citation type="submission" date="2019-12" db="EMBL/GenBank/DDBJ databases">
        <title>Novel species isolated from a subtropical stream in China.</title>
        <authorList>
            <person name="Lu H."/>
        </authorList>
    </citation>
    <scope>NUCLEOTIDE SEQUENCE [LARGE SCALE GENOMIC DNA]</scope>
    <source>
        <strain evidence="1 2">CY42W</strain>
    </source>
</reference>
<dbReference type="Proteomes" id="UP000642144">
    <property type="component" value="Unassembled WGS sequence"/>
</dbReference>
<name>A0ABW9VU80_9BURK</name>
<protein>
    <recommendedName>
        <fullName evidence="3">DUF2846 domain-containing protein</fullName>
    </recommendedName>
</protein>
<evidence type="ECO:0008006" key="3">
    <source>
        <dbReference type="Google" id="ProtNLM"/>
    </source>
</evidence>
<organism evidence="1 2">
    <name type="scientific">Duganella levis</name>
    <dbReference type="NCBI Taxonomy" id="2692169"/>
    <lineage>
        <taxon>Bacteria</taxon>
        <taxon>Pseudomonadati</taxon>
        <taxon>Pseudomonadota</taxon>
        <taxon>Betaproteobacteria</taxon>
        <taxon>Burkholderiales</taxon>
        <taxon>Oxalobacteraceae</taxon>
        <taxon>Telluria group</taxon>
        <taxon>Duganella</taxon>
    </lineage>
</organism>
<sequence>MRRYLALFILVLLSGCGINYVKQVSPGDVVANDRAVIVYGVKVEGQWGYPKFSILLDEYDAQTGKITGNCLVHTKTQATVDGAPGGVQYFAFDVPPGQYVYSPFNANLLYGGNVAFEAAAGKRTYVGEFVYEKNRAVTLRQNLGEAKASIDRLFPGLKGSLSPADTRTVKSPYIFICTP</sequence>
<comment type="caution">
    <text evidence="1">The sequence shown here is derived from an EMBL/GenBank/DDBJ whole genome shotgun (WGS) entry which is preliminary data.</text>
</comment>
<proteinExistence type="predicted"/>
<gene>
    <name evidence="1" type="ORF">GTP69_02065</name>
</gene>
<accession>A0ABW9VU80</accession>
<keyword evidence="2" id="KW-1185">Reference proteome</keyword>
<dbReference type="EMBL" id="WWCT01000001">
    <property type="protein sequence ID" value="MYN25187.1"/>
    <property type="molecule type" value="Genomic_DNA"/>
</dbReference>
<evidence type="ECO:0000313" key="1">
    <source>
        <dbReference type="EMBL" id="MYN25187.1"/>
    </source>
</evidence>